<accession>A0ABD3WPY1</accession>
<dbReference type="PANTHER" id="PTHR45913">
    <property type="entry name" value="EPM2A-INTERACTING PROTEIN 1"/>
    <property type="match status" value="1"/>
</dbReference>
<protein>
    <recommendedName>
        <fullName evidence="3">DUF4371 domain-containing protein</fullName>
    </recommendedName>
</protein>
<organism evidence="1 2">
    <name type="scientific">Sinanodonta woodiana</name>
    <name type="common">Chinese pond mussel</name>
    <name type="synonym">Anodonta woodiana</name>
    <dbReference type="NCBI Taxonomy" id="1069815"/>
    <lineage>
        <taxon>Eukaryota</taxon>
        <taxon>Metazoa</taxon>
        <taxon>Spiralia</taxon>
        <taxon>Lophotrochozoa</taxon>
        <taxon>Mollusca</taxon>
        <taxon>Bivalvia</taxon>
        <taxon>Autobranchia</taxon>
        <taxon>Heteroconchia</taxon>
        <taxon>Palaeoheterodonta</taxon>
        <taxon>Unionida</taxon>
        <taxon>Unionoidea</taxon>
        <taxon>Unionidae</taxon>
        <taxon>Unioninae</taxon>
        <taxon>Sinanodonta</taxon>
    </lineage>
</organism>
<dbReference type="Proteomes" id="UP001634394">
    <property type="component" value="Unassembled WGS sequence"/>
</dbReference>
<gene>
    <name evidence="1" type="ORF">ACJMK2_033925</name>
</gene>
<comment type="caution">
    <text evidence="1">The sequence shown here is derived from an EMBL/GenBank/DDBJ whole genome shotgun (WGS) entry which is preliminary data.</text>
</comment>
<evidence type="ECO:0000313" key="1">
    <source>
        <dbReference type="EMBL" id="KAL3876039.1"/>
    </source>
</evidence>
<reference evidence="1 2" key="1">
    <citation type="submission" date="2024-11" db="EMBL/GenBank/DDBJ databases">
        <title>Chromosome-level genome assembly of the freshwater bivalve Anodonta woodiana.</title>
        <authorList>
            <person name="Chen X."/>
        </authorList>
    </citation>
    <scope>NUCLEOTIDE SEQUENCE [LARGE SCALE GENOMIC DNA]</scope>
    <source>
        <strain evidence="1">MN2024</strain>
        <tissue evidence="1">Gills</tissue>
    </source>
</reference>
<keyword evidence="2" id="KW-1185">Reference proteome</keyword>
<proteinExistence type="predicted"/>
<dbReference type="AlphaFoldDB" id="A0ABD3WPY1"/>
<dbReference type="PANTHER" id="PTHR45913:SF5">
    <property type="entry name" value="GENERAL TRANSCRIPTION FACTOR II-I REPEAT DOMAIN-CONTAINING PROTEIN 2A-LIKE PROTEIN"/>
    <property type="match status" value="1"/>
</dbReference>
<evidence type="ECO:0000313" key="2">
    <source>
        <dbReference type="Proteomes" id="UP001634394"/>
    </source>
</evidence>
<sequence>MSANRKRKVDNENRQFNDDWTVQYCFVQQQTSVIYLLCNSTVSVAKVSNTTRHYETKHQDFHNVFGDERTCRIESLRRSLNRQNFSKQSADFSASCDVSYEISMIAKSGRPFTDSDFVKQCMITASEKLCPEAVGKLQTVALNRMTVQRRISHLSADVTRQLADKAANFVYSSLAADESNDINSTAQLVVFVRGVSSSFDITEELIGMGSMKGQTTASALFEETVRRCGSVSPDFTKLVSVTTDGAPAMTGESNGLVALLMKHRRKQNRQLVKLHCYSPTEPVQ</sequence>
<evidence type="ECO:0008006" key="3">
    <source>
        <dbReference type="Google" id="ProtNLM"/>
    </source>
</evidence>
<dbReference type="EMBL" id="JBJQND010000005">
    <property type="protein sequence ID" value="KAL3876039.1"/>
    <property type="molecule type" value="Genomic_DNA"/>
</dbReference>
<name>A0ABD3WPY1_SINWO</name>